<comment type="caution">
    <text evidence="3">The sequence shown here is derived from an EMBL/GenBank/DDBJ whole genome shotgun (WGS) entry which is preliminary data.</text>
</comment>
<dbReference type="AlphaFoldDB" id="A0ABC9XW92"/>
<dbReference type="InterPro" id="IPR036397">
    <property type="entry name" value="RNaseH_sf"/>
</dbReference>
<evidence type="ECO:0000313" key="3">
    <source>
        <dbReference type="EMBL" id="GAB0201662.1"/>
    </source>
</evidence>
<dbReference type="SUPFAM" id="SSF53098">
    <property type="entry name" value="Ribonuclease H-like"/>
    <property type="match status" value="1"/>
</dbReference>
<evidence type="ECO:0000256" key="1">
    <source>
        <dbReference type="SAM" id="MobiDB-lite"/>
    </source>
</evidence>
<gene>
    <name evidence="3" type="ORF">GRJ2_002631800</name>
</gene>
<evidence type="ECO:0000259" key="2">
    <source>
        <dbReference type="PROSITE" id="PS50879"/>
    </source>
</evidence>
<reference evidence="3 4" key="1">
    <citation type="submission" date="2024-06" db="EMBL/GenBank/DDBJ databases">
        <title>The draft genome of Grus japonensis, version 3.</title>
        <authorList>
            <person name="Nabeshima K."/>
            <person name="Suzuki S."/>
            <person name="Onuma M."/>
        </authorList>
    </citation>
    <scope>NUCLEOTIDE SEQUENCE [LARGE SCALE GENOMIC DNA]</scope>
    <source>
        <strain evidence="3 4">451A</strain>
    </source>
</reference>
<feature type="domain" description="RNase H type-1" evidence="2">
    <location>
        <begin position="1"/>
        <end position="85"/>
    </location>
</feature>
<dbReference type="InterPro" id="IPR002156">
    <property type="entry name" value="RNaseH_domain"/>
</dbReference>
<evidence type="ECO:0000313" key="4">
    <source>
        <dbReference type="Proteomes" id="UP001623348"/>
    </source>
</evidence>
<organism evidence="3 4">
    <name type="scientific">Grus japonensis</name>
    <name type="common">Japanese crane</name>
    <name type="synonym">Red-crowned crane</name>
    <dbReference type="NCBI Taxonomy" id="30415"/>
    <lineage>
        <taxon>Eukaryota</taxon>
        <taxon>Metazoa</taxon>
        <taxon>Chordata</taxon>
        <taxon>Craniata</taxon>
        <taxon>Vertebrata</taxon>
        <taxon>Euteleostomi</taxon>
        <taxon>Archelosauria</taxon>
        <taxon>Archosauria</taxon>
        <taxon>Dinosauria</taxon>
        <taxon>Saurischia</taxon>
        <taxon>Theropoda</taxon>
        <taxon>Coelurosauria</taxon>
        <taxon>Aves</taxon>
        <taxon>Neognathae</taxon>
        <taxon>Neoaves</taxon>
        <taxon>Gruiformes</taxon>
        <taxon>Gruidae</taxon>
        <taxon>Grus</taxon>
    </lineage>
</organism>
<dbReference type="Gene3D" id="3.30.420.10">
    <property type="entry name" value="Ribonuclease H-like superfamily/Ribonuclease H"/>
    <property type="match status" value="1"/>
</dbReference>
<feature type="compositionally biased region" description="Basic and acidic residues" evidence="1">
    <location>
        <begin position="127"/>
        <end position="139"/>
    </location>
</feature>
<dbReference type="Pfam" id="PF00075">
    <property type="entry name" value="RNase_H"/>
    <property type="match status" value="1"/>
</dbReference>
<name>A0ABC9XW92_GRUJA</name>
<keyword evidence="4" id="KW-1185">Reference proteome</keyword>
<dbReference type="EMBL" id="BAAFJT010000032">
    <property type="protein sequence ID" value="GAB0201662.1"/>
    <property type="molecule type" value="Genomic_DNA"/>
</dbReference>
<sequence length="153" mass="17588">MLYLSTDSWVVANALWGWLQQWKQSNWQRRGKPIWAAELWQDIAARLEKLVVKVCQVDAHIPKIGATKEHQNNQQVDQAGQETFSVPIYVASEQETFFSVPVCVTSEQDSFSVLVYMVSELTASHREMDNQPLPKEKLANPHKHPLSPFYHQA</sequence>
<protein>
    <recommendedName>
        <fullName evidence="2">RNase H type-1 domain-containing protein</fullName>
    </recommendedName>
</protein>
<dbReference type="InterPro" id="IPR012337">
    <property type="entry name" value="RNaseH-like_sf"/>
</dbReference>
<accession>A0ABC9XW92</accession>
<feature type="region of interest" description="Disordered" evidence="1">
    <location>
        <begin position="127"/>
        <end position="153"/>
    </location>
</feature>
<dbReference type="Proteomes" id="UP001623348">
    <property type="component" value="Unassembled WGS sequence"/>
</dbReference>
<dbReference type="PROSITE" id="PS50879">
    <property type="entry name" value="RNASE_H_1"/>
    <property type="match status" value="1"/>
</dbReference>
<proteinExistence type="predicted"/>